<dbReference type="SUPFAM" id="SSF53448">
    <property type="entry name" value="Nucleotide-diphospho-sugar transferases"/>
    <property type="match status" value="1"/>
</dbReference>
<keyword evidence="4" id="KW-0812">Transmembrane</keyword>
<feature type="transmembrane region" description="Helical" evidence="4">
    <location>
        <begin position="355"/>
        <end position="376"/>
    </location>
</feature>
<keyword evidence="7" id="KW-1185">Reference proteome</keyword>
<dbReference type="InterPro" id="IPR001173">
    <property type="entry name" value="Glyco_trans_2-like"/>
</dbReference>
<keyword evidence="4" id="KW-1133">Transmembrane helix</keyword>
<keyword evidence="3" id="KW-0808">Transferase</keyword>
<evidence type="ECO:0000313" key="7">
    <source>
        <dbReference type="Proteomes" id="UP000295681"/>
    </source>
</evidence>
<comment type="similarity">
    <text evidence="1">Belongs to the glycosyltransferase 2 family.</text>
</comment>
<feature type="transmembrane region" description="Helical" evidence="4">
    <location>
        <begin position="12"/>
        <end position="35"/>
    </location>
</feature>
<dbReference type="InterPro" id="IPR017542">
    <property type="entry name" value="XrtG-assoc_glycosyltfrase"/>
</dbReference>
<dbReference type="Pfam" id="PF00535">
    <property type="entry name" value="Glycos_transf_2"/>
    <property type="match status" value="1"/>
</dbReference>
<comment type="caution">
    <text evidence="6">The sequence shown here is derived from an EMBL/GenBank/DDBJ whole genome shotgun (WGS) entry which is preliminary data.</text>
</comment>
<dbReference type="CDD" id="cd06423">
    <property type="entry name" value="CESA_like"/>
    <property type="match status" value="1"/>
</dbReference>
<feature type="transmembrane region" description="Helical" evidence="4">
    <location>
        <begin position="328"/>
        <end position="349"/>
    </location>
</feature>
<evidence type="ECO:0000256" key="2">
    <source>
        <dbReference type="ARBA" id="ARBA00022676"/>
    </source>
</evidence>
<feature type="transmembrane region" description="Helical" evidence="4">
    <location>
        <begin position="388"/>
        <end position="413"/>
    </location>
</feature>
<proteinExistence type="inferred from homology"/>
<evidence type="ECO:0000256" key="1">
    <source>
        <dbReference type="ARBA" id="ARBA00006739"/>
    </source>
</evidence>
<dbReference type="RefSeq" id="WP_133264355.1">
    <property type="nucleotide sequence ID" value="NZ_JAGYGP010000001.1"/>
</dbReference>
<name>A0A4R5N8X8_9LACO</name>
<dbReference type="Proteomes" id="UP000295681">
    <property type="component" value="Unassembled WGS sequence"/>
</dbReference>
<evidence type="ECO:0000256" key="3">
    <source>
        <dbReference type="ARBA" id="ARBA00022679"/>
    </source>
</evidence>
<dbReference type="Gene3D" id="3.90.550.10">
    <property type="entry name" value="Spore Coat Polysaccharide Biosynthesis Protein SpsA, Chain A"/>
    <property type="match status" value="1"/>
</dbReference>
<accession>A0A4R5N8X8</accession>
<sequence length="452" mass="53000">MNIVFDHLIFNMGFWLTWLLIPIVFEILPTSWHFLTLMKQGYTKKDIIVPEKLPMISVILPVYNSSKTLYACIASIHNSTYPNQLIQVIVANNHSTDSSFDEYSRAQQAFSDLRIQWMNTNKGKSQALNAAIYNSTGQYIVNLDTDGVLEENALYNLVLHFENNQHDAAVTGTVLTKKEDINATKNIFLSILRNNEYYEYAQSFLAGRNIESARNELFTMSGAFSAFRREALLGTYLYNTQTVGEDADMTFQLRERLGSAVKLCYDAIFYVEPISGLDELYVQRQRWQRGEIEVTRHFMKDTLRITDFFQNFMVGRLMFDHTFIFPRTIWIAALFVLIFFGYSPLIIALSIIFMYLLYVFNSLINFISISILLRHFDQESRFFRKKWWVIFTLPTYNMLCAMIRFIGIINTIIIPAQWQSRSFADEKKSVKQVVWHDYDRFKKRNKKYDEES</sequence>
<dbReference type="PANTHER" id="PTHR43630:SF1">
    <property type="entry name" value="POLY-BETA-1,6-N-ACETYL-D-GLUCOSAMINE SYNTHASE"/>
    <property type="match status" value="1"/>
</dbReference>
<reference evidence="6 7" key="1">
    <citation type="journal article" date="2019" name="Appl. Microbiol. Biotechnol.">
        <title>Uncovering carbohydrate metabolism through a genotype-phenotype association study of 56 lactic acid bacteria genomes.</title>
        <authorList>
            <person name="Buron-Moles G."/>
            <person name="Chailyan A."/>
            <person name="Dolejs I."/>
            <person name="Forster J."/>
            <person name="Miks M.H."/>
        </authorList>
    </citation>
    <scope>NUCLEOTIDE SEQUENCE [LARGE SCALE GENOMIC DNA]</scope>
    <source>
        <strain evidence="6 7">ATCC 700006</strain>
    </source>
</reference>
<organism evidence="6 7">
    <name type="scientific">Leuconostoc fallax</name>
    <dbReference type="NCBI Taxonomy" id="1251"/>
    <lineage>
        <taxon>Bacteria</taxon>
        <taxon>Bacillati</taxon>
        <taxon>Bacillota</taxon>
        <taxon>Bacilli</taxon>
        <taxon>Lactobacillales</taxon>
        <taxon>Lactobacillaceae</taxon>
        <taxon>Leuconostoc</taxon>
    </lineage>
</organism>
<dbReference type="InterPro" id="IPR029044">
    <property type="entry name" value="Nucleotide-diphossugar_trans"/>
</dbReference>
<keyword evidence="2" id="KW-0328">Glycosyltransferase</keyword>
<dbReference type="GO" id="GO:0016757">
    <property type="term" value="F:glycosyltransferase activity"/>
    <property type="evidence" value="ECO:0007669"/>
    <property type="project" value="UniProtKB-KW"/>
</dbReference>
<gene>
    <name evidence="6" type="ORF">C5L23_000270</name>
</gene>
<keyword evidence="4" id="KW-0472">Membrane</keyword>
<evidence type="ECO:0000256" key="4">
    <source>
        <dbReference type="SAM" id="Phobius"/>
    </source>
</evidence>
<dbReference type="EMBL" id="PUFI01000014">
    <property type="protein sequence ID" value="TDG67964.1"/>
    <property type="molecule type" value="Genomic_DNA"/>
</dbReference>
<evidence type="ECO:0000259" key="5">
    <source>
        <dbReference type="Pfam" id="PF00535"/>
    </source>
</evidence>
<dbReference type="NCBIfam" id="TIGR03111">
    <property type="entry name" value="glyc2_xrt_Gpos1"/>
    <property type="match status" value="1"/>
</dbReference>
<dbReference type="AlphaFoldDB" id="A0A4R5N8X8"/>
<dbReference type="STRING" id="907931.GCA_000165675_01100"/>
<protein>
    <recommendedName>
        <fullName evidence="5">Glycosyltransferase 2-like domain-containing protein</fullName>
    </recommendedName>
</protein>
<dbReference type="PANTHER" id="PTHR43630">
    <property type="entry name" value="POLY-BETA-1,6-N-ACETYL-D-GLUCOSAMINE SYNTHASE"/>
    <property type="match status" value="1"/>
</dbReference>
<evidence type="ECO:0000313" key="6">
    <source>
        <dbReference type="EMBL" id="TDG67964.1"/>
    </source>
</evidence>
<feature type="domain" description="Glycosyltransferase 2-like" evidence="5">
    <location>
        <begin position="57"/>
        <end position="232"/>
    </location>
</feature>